<reference evidence="2 3" key="1">
    <citation type="submission" date="2016-05" db="EMBL/GenBank/DDBJ databases">
        <title>A degradative enzymes factory behind the ericoid mycorrhizal symbiosis.</title>
        <authorList>
            <consortium name="DOE Joint Genome Institute"/>
            <person name="Martino E."/>
            <person name="Morin E."/>
            <person name="Grelet G."/>
            <person name="Kuo A."/>
            <person name="Kohler A."/>
            <person name="Daghino S."/>
            <person name="Barry K."/>
            <person name="Choi C."/>
            <person name="Cichocki N."/>
            <person name="Clum A."/>
            <person name="Copeland A."/>
            <person name="Hainaut M."/>
            <person name="Haridas S."/>
            <person name="Labutti K."/>
            <person name="Lindquist E."/>
            <person name="Lipzen A."/>
            <person name="Khouja H.-R."/>
            <person name="Murat C."/>
            <person name="Ohm R."/>
            <person name="Olson A."/>
            <person name="Spatafora J."/>
            <person name="Veneault-Fourrey C."/>
            <person name="Henrissat B."/>
            <person name="Grigoriev I."/>
            <person name="Martin F."/>
            <person name="Perotto S."/>
        </authorList>
    </citation>
    <scope>NUCLEOTIDE SEQUENCE [LARGE SCALE GENOMIC DNA]</scope>
    <source>
        <strain evidence="2 3">UAMH 7357</strain>
    </source>
</reference>
<feature type="compositionally biased region" description="Polar residues" evidence="1">
    <location>
        <begin position="1"/>
        <end position="19"/>
    </location>
</feature>
<sequence>MDGDSSARTLDASANSAIRNTEGIESIHEASHQSDPVGQKTQGKVTPVFHRDGAIGSMFKADGAIGGTADRVGGPFARDGVVGEKFNANGAIGGKIHESLGKNE</sequence>
<feature type="compositionally biased region" description="Polar residues" evidence="1">
    <location>
        <begin position="33"/>
        <end position="44"/>
    </location>
</feature>
<dbReference type="EMBL" id="KZ613471">
    <property type="protein sequence ID" value="PMD25023.1"/>
    <property type="molecule type" value="Genomic_DNA"/>
</dbReference>
<dbReference type="Proteomes" id="UP000235672">
    <property type="component" value="Unassembled WGS sequence"/>
</dbReference>
<proteinExistence type="predicted"/>
<keyword evidence="3" id="KW-1185">Reference proteome</keyword>
<dbReference type="OrthoDB" id="5278621at2759"/>
<gene>
    <name evidence="2" type="ORF">NA56DRAFT_566227</name>
</gene>
<dbReference type="AlphaFoldDB" id="A0A2J6QFH1"/>
<accession>A0A2J6QFH1</accession>
<protein>
    <submittedName>
        <fullName evidence="2">Uncharacterized protein</fullName>
    </submittedName>
</protein>
<feature type="region of interest" description="Disordered" evidence="1">
    <location>
        <begin position="1"/>
        <end position="44"/>
    </location>
</feature>
<evidence type="ECO:0000256" key="1">
    <source>
        <dbReference type="SAM" id="MobiDB-lite"/>
    </source>
</evidence>
<organism evidence="2 3">
    <name type="scientific">Hyaloscypha hepaticicola</name>
    <dbReference type="NCBI Taxonomy" id="2082293"/>
    <lineage>
        <taxon>Eukaryota</taxon>
        <taxon>Fungi</taxon>
        <taxon>Dikarya</taxon>
        <taxon>Ascomycota</taxon>
        <taxon>Pezizomycotina</taxon>
        <taxon>Leotiomycetes</taxon>
        <taxon>Helotiales</taxon>
        <taxon>Hyaloscyphaceae</taxon>
        <taxon>Hyaloscypha</taxon>
    </lineage>
</organism>
<evidence type="ECO:0000313" key="3">
    <source>
        <dbReference type="Proteomes" id="UP000235672"/>
    </source>
</evidence>
<evidence type="ECO:0000313" key="2">
    <source>
        <dbReference type="EMBL" id="PMD25023.1"/>
    </source>
</evidence>
<name>A0A2J6QFH1_9HELO</name>